<feature type="transmembrane region" description="Helical" evidence="7">
    <location>
        <begin position="248"/>
        <end position="271"/>
    </location>
</feature>
<organism evidence="9 10">
    <name type="scientific">Candidatus Tanganyikabacteria bacterium</name>
    <dbReference type="NCBI Taxonomy" id="2961651"/>
    <lineage>
        <taxon>Bacteria</taxon>
        <taxon>Bacillati</taxon>
        <taxon>Candidatus Sericytochromatia</taxon>
        <taxon>Candidatus Tanganyikabacteria</taxon>
    </lineage>
</organism>
<dbReference type="InterPro" id="IPR020846">
    <property type="entry name" value="MFS_dom"/>
</dbReference>
<dbReference type="InterPro" id="IPR036259">
    <property type="entry name" value="MFS_trans_sf"/>
</dbReference>
<feature type="transmembrane region" description="Helical" evidence="7">
    <location>
        <begin position="41"/>
        <end position="63"/>
    </location>
</feature>
<dbReference type="InterPro" id="IPR001958">
    <property type="entry name" value="Tet-R_TetA/multi-R_MdtG-like"/>
</dbReference>
<dbReference type="EMBL" id="VGJX01000041">
    <property type="protein sequence ID" value="MBM3273751.1"/>
    <property type="molecule type" value="Genomic_DNA"/>
</dbReference>
<feature type="transmembrane region" description="Helical" evidence="7">
    <location>
        <begin position="104"/>
        <end position="122"/>
    </location>
</feature>
<evidence type="ECO:0000259" key="8">
    <source>
        <dbReference type="PROSITE" id="PS50850"/>
    </source>
</evidence>
<dbReference type="PANTHER" id="PTHR23504">
    <property type="entry name" value="MAJOR FACILITATOR SUPERFAMILY DOMAIN-CONTAINING PROTEIN 10"/>
    <property type="match status" value="1"/>
</dbReference>
<evidence type="ECO:0000256" key="1">
    <source>
        <dbReference type="ARBA" id="ARBA00004651"/>
    </source>
</evidence>
<dbReference type="PROSITE" id="PS50850">
    <property type="entry name" value="MFS"/>
    <property type="match status" value="1"/>
</dbReference>
<comment type="caution">
    <text evidence="9">The sequence shown here is derived from an EMBL/GenBank/DDBJ whole genome shotgun (WGS) entry which is preliminary data.</text>
</comment>
<dbReference type="InterPro" id="IPR011701">
    <property type="entry name" value="MFS"/>
</dbReference>
<dbReference type="Pfam" id="PF07690">
    <property type="entry name" value="MFS_1"/>
    <property type="match status" value="1"/>
</dbReference>
<feature type="transmembrane region" description="Helical" evidence="7">
    <location>
        <begin position="283"/>
        <end position="304"/>
    </location>
</feature>
<dbReference type="PANTHER" id="PTHR23504:SF15">
    <property type="entry name" value="MAJOR FACILITATOR SUPERFAMILY (MFS) PROFILE DOMAIN-CONTAINING PROTEIN"/>
    <property type="match status" value="1"/>
</dbReference>
<dbReference type="Gene3D" id="1.20.1250.20">
    <property type="entry name" value="MFS general substrate transporter like domains"/>
    <property type="match status" value="1"/>
</dbReference>
<evidence type="ECO:0000256" key="4">
    <source>
        <dbReference type="ARBA" id="ARBA00022989"/>
    </source>
</evidence>
<feature type="domain" description="Major facilitator superfamily (MFS) profile" evidence="8">
    <location>
        <begin position="5"/>
        <end position="389"/>
    </location>
</feature>
<feature type="transmembrane region" description="Helical" evidence="7">
    <location>
        <begin position="212"/>
        <end position="236"/>
    </location>
</feature>
<evidence type="ECO:0000313" key="9">
    <source>
        <dbReference type="EMBL" id="MBM3273751.1"/>
    </source>
</evidence>
<feature type="transmembrane region" description="Helical" evidence="7">
    <location>
        <begin position="134"/>
        <end position="155"/>
    </location>
</feature>
<keyword evidence="3 7" id="KW-0812">Transmembrane</keyword>
<evidence type="ECO:0000256" key="2">
    <source>
        <dbReference type="ARBA" id="ARBA00022448"/>
    </source>
</evidence>
<dbReference type="Proteomes" id="UP000703893">
    <property type="component" value="Unassembled WGS sequence"/>
</dbReference>
<dbReference type="AlphaFoldDB" id="A0A937X518"/>
<dbReference type="CDD" id="cd17330">
    <property type="entry name" value="MFS_SLC46_TetA_like"/>
    <property type="match status" value="1"/>
</dbReference>
<dbReference type="PRINTS" id="PR01035">
    <property type="entry name" value="TCRTETA"/>
</dbReference>
<protein>
    <submittedName>
        <fullName evidence="9">MFS transporter</fullName>
    </submittedName>
</protein>
<keyword evidence="4 7" id="KW-1133">Transmembrane helix</keyword>
<dbReference type="GO" id="GO:0022857">
    <property type="term" value="F:transmembrane transporter activity"/>
    <property type="evidence" value="ECO:0007669"/>
    <property type="project" value="InterPro"/>
</dbReference>
<proteinExistence type="predicted"/>
<dbReference type="GO" id="GO:0005886">
    <property type="term" value="C:plasma membrane"/>
    <property type="evidence" value="ECO:0007669"/>
    <property type="project" value="UniProtKB-SubCell"/>
</dbReference>
<evidence type="ECO:0000256" key="5">
    <source>
        <dbReference type="ARBA" id="ARBA00023136"/>
    </source>
</evidence>
<accession>A0A937X518</accession>
<reference evidence="9 10" key="1">
    <citation type="submission" date="2019-03" db="EMBL/GenBank/DDBJ databases">
        <title>Lake Tanganyika Metagenome-Assembled Genomes (MAGs).</title>
        <authorList>
            <person name="Tran P."/>
        </authorList>
    </citation>
    <scope>NUCLEOTIDE SEQUENCE [LARGE SCALE GENOMIC DNA]</scope>
    <source>
        <strain evidence="9">K_DeepCast_65m_m2_236</strain>
    </source>
</reference>
<keyword evidence="5 7" id="KW-0472">Membrane</keyword>
<evidence type="ECO:0000256" key="6">
    <source>
        <dbReference type="SAM" id="MobiDB-lite"/>
    </source>
</evidence>
<comment type="subcellular location">
    <subcellularLocation>
        <location evidence="1">Cell membrane</location>
        <topology evidence="1">Multi-pass membrane protein</topology>
    </subcellularLocation>
</comment>
<evidence type="ECO:0000313" key="10">
    <source>
        <dbReference type="Proteomes" id="UP000703893"/>
    </source>
</evidence>
<gene>
    <name evidence="9" type="ORF">FJZ00_01260</name>
</gene>
<feature type="transmembrane region" description="Helical" evidence="7">
    <location>
        <begin position="75"/>
        <end position="98"/>
    </location>
</feature>
<evidence type="ECO:0000256" key="7">
    <source>
        <dbReference type="SAM" id="Phobius"/>
    </source>
</evidence>
<sequence length="413" mass="41768">MQLPTLAILAVSLFLALAGFGIVIPALPFYTARLQGEGPTVGLTVGLLMASYSLVQFACAPLWGHLSDRIGRRPVFLAGLAGFALSFVLMGTAQGLFWLFAARILGGVLSAALIPAALAMVADLTSETDRGKGMGIAGAAMGLGFVFGPAIGGMLARGDDFSLPFFVAAAVAAMTFLVAASSLRESRGLVASAAGQAALPLLERLGRHGAELWRWLALTFVQTAAFAAMEATLALYGRDVFGLRAVDVGWLMALIGLVSAAFSGGLAGRVIRRFGEVATLRAGFALFAVGFWGATAATSLPLFASAMTVVGVGMACMRPSLTSAVSKGAGDATGSAMGLMQSCDSLARVAGPALGGALYVLGHSLPYATASAVSAAAVAFTLLALPQPARPSLPDTSSGLPLAASTPEPAARG</sequence>
<feature type="region of interest" description="Disordered" evidence="6">
    <location>
        <begin position="391"/>
        <end position="413"/>
    </location>
</feature>
<feature type="transmembrane region" description="Helical" evidence="7">
    <location>
        <begin position="161"/>
        <end position="180"/>
    </location>
</feature>
<name>A0A937X518_9BACT</name>
<dbReference type="SUPFAM" id="SSF103473">
    <property type="entry name" value="MFS general substrate transporter"/>
    <property type="match status" value="1"/>
</dbReference>
<evidence type="ECO:0000256" key="3">
    <source>
        <dbReference type="ARBA" id="ARBA00022692"/>
    </source>
</evidence>
<keyword evidence="2" id="KW-0813">Transport</keyword>